<dbReference type="AlphaFoldDB" id="L7CIZ3"/>
<gene>
    <name evidence="1" type="ORF">RBSWK_01951</name>
</gene>
<sequence>MRYDPGSACGSGKEDVLLRMVWSTESIEREKLPDRRGPKNPVA</sequence>
<evidence type="ECO:0000313" key="1">
    <source>
        <dbReference type="EMBL" id="ELP33815.1"/>
    </source>
</evidence>
<comment type="caution">
    <text evidence="1">The sequence shown here is derived from an EMBL/GenBank/DDBJ whole genome shotgun (WGS) entry which is preliminary data.</text>
</comment>
<reference evidence="1 2" key="1">
    <citation type="journal article" date="2013" name="Mar. Genomics">
        <title>Expression of sulfatases in Rhodopirellula baltica and the diversity of sulfatases in the genus Rhodopirellula.</title>
        <authorList>
            <person name="Wegner C.E."/>
            <person name="Richter-Heitmann T."/>
            <person name="Klindworth A."/>
            <person name="Klockow C."/>
            <person name="Richter M."/>
            <person name="Achstetter T."/>
            <person name="Glockner F.O."/>
            <person name="Harder J."/>
        </authorList>
    </citation>
    <scope>NUCLEOTIDE SEQUENCE [LARGE SCALE GENOMIC DNA]</scope>
    <source>
        <strain evidence="1 2">SWK14</strain>
    </source>
</reference>
<protein>
    <submittedName>
        <fullName evidence="1">Uncharacterized protein</fullName>
    </submittedName>
</protein>
<proteinExistence type="predicted"/>
<dbReference type="PATRIC" id="fig|993516.3.peg.2081"/>
<name>L7CIZ3_RHOBT</name>
<evidence type="ECO:0000313" key="2">
    <source>
        <dbReference type="Proteomes" id="UP000010959"/>
    </source>
</evidence>
<dbReference type="Proteomes" id="UP000010959">
    <property type="component" value="Unassembled WGS sequence"/>
</dbReference>
<accession>L7CIZ3</accession>
<dbReference type="EMBL" id="AMWG01000043">
    <property type="protein sequence ID" value="ELP33815.1"/>
    <property type="molecule type" value="Genomic_DNA"/>
</dbReference>
<organism evidence="1 2">
    <name type="scientific">Rhodopirellula baltica SWK14</name>
    <dbReference type="NCBI Taxonomy" id="993516"/>
    <lineage>
        <taxon>Bacteria</taxon>
        <taxon>Pseudomonadati</taxon>
        <taxon>Planctomycetota</taxon>
        <taxon>Planctomycetia</taxon>
        <taxon>Pirellulales</taxon>
        <taxon>Pirellulaceae</taxon>
        <taxon>Rhodopirellula</taxon>
    </lineage>
</organism>